<dbReference type="EMBL" id="RSCJ01000050">
    <property type="protein sequence ID" value="RUR72352.1"/>
    <property type="molecule type" value="Genomic_DNA"/>
</dbReference>
<protein>
    <submittedName>
        <fullName evidence="10">Glycosyl transferase</fullName>
    </submittedName>
</protein>
<sequence length="426" mass="47807">MITLPEIVFLVLIVGSVVFYLTCALCTYQFFKSTQKQITNNQDVLLVQDHSAKEDDLTYISSRNEPADAGFFNAVPNFKSAGVSARLENTQDLPVSIMLSISGLDEGAWENLSSLCTQNYHNYEVLIGVTDKSDRAIPLLQKLAATFPDKVRLFLGLEPQGANYKDSNLSYLLEKSQHETIIFADGDIRVNPDYIRTVTTPLHDPTVGIVTCAYVGHNPVYLNAALASFGRCIDFIPSLLIARQLYHGLKFAIGVTIATRKSTLADVGGLHLNRIGSDYNLGKRAVTAGYRVELSPYVLEWDTGSESLQQIYLRELRWARTIRYNHGALYYTLVFCYGTVYCLPLLLLSGFAGWAIALSTTTFIIRYAQVLVSIFSINCPGLLRWLWLIPLRDLLSFIVWFMGGFGQRVYWRERYLQVEADGVISL</sequence>
<comment type="caution">
    <text evidence="10">The sequence shown here is derived from an EMBL/GenBank/DDBJ whole genome shotgun (WGS) entry which is preliminary data.</text>
</comment>
<evidence type="ECO:0000256" key="8">
    <source>
        <dbReference type="ARBA" id="ARBA00023136"/>
    </source>
</evidence>
<evidence type="ECO:0000256" key="7">
    <source>
        <dbReference type="ARBA" id="ARBA00022989"/>
    </source>
</evidence>
<dbReference type="GO" id="GO:0016020">
    <property type="term" value="C:membrane"/>
    <property type="evidence" value="ECO:0007669"/>
    <property type="project" value="UniProtKB-SubCell"/>
</dbReference>
<dbReference type="InterPro" id="IPR025993">
    <property type="entry name" value="Ceramide_glucosylTrfase"/>
</dbReference>
<dbReference type="PANTHER" id="PTHR12726:SF0">
    <property type="entry name" value="CERAMIDE GLUCOSYLTRANSFERASE"/>
    <property type="match status" value="1"/>
</dbReference>
<feature type="transmembrane region" description="Helical" evidence="9">
    <location>
        <begin position="7"/>
        <end position="31"/>
    </location>
</feature>
<dbReference type="Gene3D" id="3.90.550.10">
    <property type="entry name" value="Spore Coat Polysaccharide Biosynthesis Protein SpsA, Chain A"/>
    <property type="match status" value="1"/>
</dbReference>
<feature type="transmembrane region" description="Helical" evidence="9">
    <location>
        <begin position="394"/>
        <end position="411"/>
    </location>
</feature>
<keyword evidence="8 9" id="KW-0472">Membrane</keyword>
<evidence type="ECO:0000256" key="4">
    <source>
        <dbReference type="ARBA" id="ARBA00022676"/>
    </source>
</evidence>
<evidence type="ECO:0000256" key="2">
    <source>
        <dbReference type="ARBA" id="ARBA00004760"/>
    </source>
</evidence>
<feature type="transmembrane region" description="Helical" evidence="9">
    <location>
        <begin position="329"/>
        <end position="358"/>
    </location>
</feature>
<dbReference type="Pfam" id="PF13506">
    <property type="entry name" value="Glyco_transf_21"/>
    <property type="match status" value="1"/>
</dbReference>
<feature type="transmembrane region" description="Helical" evidence="9">
    <location>
        <begin position="370"/>
        <end position="388"/>
    </location>
</feature>
<dbReference type="PANTHER" id="PTHR12726">
    <property type="entry name" value="CERAMIDE GLUCOSYLTRANSFERASE"/>
    <property type="match status" value="1"/>
</dbReference>
<name>A0A3S0XGD6_CHLFR</name>
<evidence type="ECO:0000256" key="6">
    <source>
        <dbReference type="ARBA" id="ARBA00022692"/>
    </source>
</evidence>
<comment type="pathway">
    <text evidence="3">Sphingolipid metabolism.</text>
</comment>
<dbReference type="Proteomes" id="UP000268857">
    <property type="component" value="Unassembled WGS sequence"/>
</dbReference>
<dbReference type="AlphaFoldDB" id="A0A3S0XGD6"/>
<evidence type="ECO:0000256" key="9">
    <source>
        <dbReference type="SAM" id="Phobius"/>
    </source>
</evidence>
<comment type="pathway">
    <text evidence="2">Lipid metabolism; sphingolipid metabolism.</text>
</comment>
<dbReference type="RefSeq" id="WP_016878348.1">
    <property type="nucleotide sequence ID" value="NZ_AJLN01000119.1"/>
</dbReference>
<dbReference type="STRING" id="211165.GCA_000317285_05417"/>
<organism evidence="10 11">
    <name type="scientific">Chlorogloeopsis fritschii PCC 6912</name>
    <dbReference type="NCBI Taxonomy" id="211165"/>
    <lineage>
        <taxon>Bacteria</taxon>
        <taxon>Bacillati</taxon>
        <taxon>Cyanobacteriota</taxon>
        <taxon>Cyanophyceae</taxon>
        <taxon>Nostocales</taxon>
        <taxon>Chlorogloeopsidaceae</taxon>
        <taxon>Chlorogloeopsis</taxon>
    </lineage>
</organism>
<accession>A0A3S0XGD6</accession>
<evidence type="ECO:0000313" key="11">
    <source>
        <dbReference type="Proteomes" id="UP000268857"/>
    </source>
</evidence>
<keyword evidence="7 9" id="KW-1133">Transmembrane helix</keyword>
<keyword evidence="11" id="KW-1185">Reference proteome</keyword>
<dbReference type="OrthoDB" id="9814255at2"/>
<dbReference type="InterPro" id="IPR029044">
    <property type="entry name" value="Nucleotide-diphossugar_trans"/>
</dbReference>
<evidence type="ECO:0000256" key="5">
    <source>
        <dbReference type="ARBA" id="ARBA00022679"/>
    </source>
</evidence>
<reference evidence="10 11" key="1">
    <citation type="journal article" date="2019" name="Genome Biol. Evol.">
        <title>Day and night: Metabolic profiles and evolutionary relationships of six axenic non-marine cyanobacteria.</title>
        <authorList>
            <person name="Will S.E."/>
            <person name="Henke P."/>
            <person name="Boedeker C."/>
            <person name="Huang S."/>
            <person name="Brinkmann H."/>
            <person name="Rohde M."/>
            <person name="Jarek M."/>
            <person name="Friedl T."/>
            <person name="Seufert S."/>
            <person name="Schumacher M."/>
            <person name="Overmann J."/>
            <person name="Neumann-Schaal M."/>
            <person name="Petersen J."/>
        </authorList>
    </citation>
    <scope>NUCLEOTIDE SEQUENCE [LARGE SCALE GENOMIC DNA]</scope>
    <source>
        <strain evidence="10 11">PCC 6912</strain>
    </source>
</reference>
<comment type="subcellular location">
    <subcellularLocation>
        <location evidence="1">Membrane</location>
        <topology evidence="1">Multi-pass membrane protein</topology>
    </subcellularLocation>
</comment>
<proteinExistence type="predicted"/>
<dbReference type="SUPFAM" id="SSF53448">
    <property type="entry name" value="Nucleotide-diphospho-sugar transferases"/>
    <property type="match status" value="1"/>
</dbReference>
<keyword evidence="6 9" id="KW-0812">Transmembrane</keyword>
<gene>
    <name evidence="10" type="ORF">PCC6912_63300</name>
</gene>
<evidence type="ECO:0000256" key="1">
    <source>
        <dbReference type="ARBA" id="ARBA00004141"/>
    </source>
</evidence>
<dbReference type="GO" id="GO:0008120">
    <property type="term" value="F:ceramide glucosyltransferase activity"/>
    <property type="evidence" value="ECO:0007669"/>
    <property type="project" value="TreeGrafter"/>
</dbReference>
<dbReference type="GO" id="GO:0006679">
    <property type="term" value="P:glucosylceramide biosynthetic process"/>
    <property type="evidence" value="ECO:0007669"/>
    <property type="project" value="TreeGrafter"/>
</dbReference>
<keyword evidence="4" id="KW-0328">Glycosyltransferase</keyword>
<keyword evidence="5 10" id="KW-0808">Transferase</keyword>
<evidence type="ECO:0000313" key="10">
    <source>
        <dbReference type="EMBL" id="RUR72352.1"/>
    </source>
</evidence>
<evidence type="ECO:0000256" key="3">
    <source>
        <dbReference type="ARBA" id="ARBA00004991"/>
    </source>
</evidence>